<feature type="compositionally biased region" description="Polar residues" evidence="1">
    <location>
        <begin position="174"/>
        <end position="184"/>
    </location>
</feature>
<evidence type="ECO:0000313" key="2">
    <source>
        <dbReference type="EMBL" id="KAH8039105.1"/>
    </source>
</evidence>
<feature type="region of interest" description="Disordered" evidence="1">
    <location>
        <begin position="106"/>
        <end position="308"/>
    </location>
</feature>
<organism evidence="2 3">
    <name type="scientific">Rhipicephalus microplus</name>
    <name type="common">Cattle tick</name>
    <name type="synonym">Boophilus microplus</name>
    <dbReference type="NCBI Taxonomy" id="6941"/>
    <lineage>
        <taxon>Eukaryota</taxon>
        <taxon>Metazoa</taxon>
        <taxon>Ecdysozoa</taxon>
        <taxon>Arthropoda</taxon>
        <taxon>Chelicerata</taxon>
        <taxon>Arachnida</taxon>
        <taxon>Acari</taxon>
        <taxon>Parasitiformes</taxon>
        <taxon>Ixodida</taxon>
        <taxon>Ixodoidea</taxon>
        <taxon>Ixodidae</taxon>
        <taxon>Rhipicephalinae</taxon>
        <taxon>Rhipicephalus</taxon>
        <taxon>Boophilus</taxon>
    </lineage>
</organism>
<proteinExistence type="predicted"/>
<dbReference type="AlphaFoldDB" id="A0A9J6EXV4"/>
<feature type="compositionally biased region" description="Basic and acidic residues" evidence="1">
    <location>
        <begin position="163"/>
        <end position="173"/>
    </location>
</feature>
<protein>
    <submittedName>
        <fullName evidence="2">Uncharacterized protein</fullName>
    </submittedName>
</protein>
<dbReference type="Proteomes" id="UP000821866">
    <property type="component" value="Chromosome 1"/>
</dbReference>
<feature type="compositionally biased region" description="Low complexity" evidence="1">
    <location>
        <begin position="150"/>
        <end position="162"/>
    </location>
</feature>
<comment type="caution">
    <text evidence="2">The sequence shown here is derived from an EMBL/GenBank/DDBJ whole genome shotgun (WGS) entry which is preliminary data.</text>
</comment>
<feature type="compositionally biased region" description="Basic and acidic residues" evidence="1">
    <location>
        <begin position="273"/>
        <end position="288"/>
    </location>
</feature>
<feature type="compositionally biased region" description="Acidic residues" evidence="1">
    <location>
        <begin position="245"/>
        <end position="257"/>
    </location>
</feature>
<reference evidence="2" key="1">
    <citation type="journal article" date="2020" name="Cell">
        <title>Large-Scale Comparative Analyses of Tick Genomes Elucidate Their Genetic Diversity and Vector Capacities.</title>
        <authorList>
            <consortium name="Tick Genome and Microbiome Consortium (TIGMIC)"/>
            <person name="Jia N."/>
            <person name="Wang J."/>
            <person name="Shi W."/>
            <person name="Du L."/>
            <person name="Sun Y."/>
            <person name="Zhan W."/>
            <person name="Jiang J.F."/>
            <person name="Wang Q."/>
            <person name="Zhang B."/>
            <person name="Ji P."/>
            <person name="Bell-Sakyi L."/>
            <person name="Cui X.M."/>
            <person name="Yuan T.T."/>
            <person name="Jiang B.G."/>
            <person name="Yang W.F."/>
            <person name="Lam T.T."/>
            <person name="Chang Q.C."/>
            <person name="Ding S.J."/>
            <person name="Wang X.J."/>
            <person name="Zhu J.G."/>
            <person name="Ruan X.D."/>
            <person name="Zhao L."/>
            <person name="Wei J.T."/>
            <person name="Ye R.Z."/>
            <person name="Que T.C."/>
            <person name="Du C.H."/>
            <person name="Zhou Y.H."/>
            <person name="Cheng J.X."/>
            <person name="Dai P.F."/>
            <person name="Guo W.B."/>
            <person name="Han X.H."/>
            <person name="Huang E.J."/>
            <person name="Li L.F."/>
            <person name="Wei W."/>
            <person name="Gao Y.C."/>
            <person name="Liu J.Z."/>
            <person name="Shao H.Z."/>
            <person name="Wang X."/>
            <person name="Wang C.C."/>
            <person name="Yang T.C."/>
            <person name="Huo Q.B."/>
            <person name="Li W."/>
            <person name="Chen H.Y."/>
            <person name="Chen S.E."/>
            <person name="Zhou L.G."/>
            <person name="Ni X.B."/>
            <person name="Tian J.H."/>
            <person name="Sheng Y."/>
            <person name="Liu T."/>
            <person name="Pan Y.S."/>
            <person name="Xia L.Y."/>
            <person name="Li J."/>
            <person name="Zhao F."/>
            <person name="Cao W.C."/>
        </authorList>
    </citation>
    <scope>NUCLEOTIDE SEQUENCE</scope>
    <source>
        <strain evidence="2">Rmic-2018</strain>
    </source>
</reference>
<name>A0A9J6EXV4_RHIMP</name>
<reference evidence="2" key="2">
    <citation type="submission" date="2021-09" db="EMBL/GenBank/DDBJ databases">
        <authorList>
            <person name="Jia N."/>
            <person name="Wang J."/>
            <person name="Shi W."/>
            <person name="Du L."/>
            <person name="Sun Y."/>
            <person name="Zhan W."/>
            <person name="Jiang J."/>
            <person name="Wang Q."/>
            <person name="Zhang B."/>
            <person name="Ji P."/>
            <person name="Sakyi L.B."/>
            <person name="Cui X."/>
            <person name="Yuan T."/>
            <person name="Jiang B."/>
            <person name="Yang W."/>
            <person name="Lam T.T.-Y."/>
            <person name="Chang Q."/>
            <person name="Ding S."/>
            <person name="Wang X."/>
            <person name="Zhu J."/>
            <person name="Ruan X."/>
            <person name="Zhao L."/>
            <person name="Wei J."/>
            <person name="Que T."/>
            <person name="Du C."/>
            <person name="Cheng J."/>
            <person name="Dai P."/>
            <person name="Han X."/>
            <person name="Huang E."/>
            <person name="Gao Y."/>
            <person name="Liu J."/>
            <person name="Shao H."/>
            <person name="Ye R."/>
            <person name="Li L."/>
            <person name="Wei W."/>
            <person name="Wang X."/>
            <person name="Wang C."/>
            <person name="Huo Q."/>
            <person name="Li W."/>
            <person name="Guo W."/>
            <person name="Chen H."/>
            <person name="Chen S."/>
            <person name="Zhou L."/>
            <person name="Zhou L."/>
            <person name="Ni X."/>
            <person name="Tian J."/>
            <person name="Zhou Y."/>
            <person name="Sheng Y."/>
            <person name="Liu T."/>
            <person name="Pan Y."/>
            <person name="Xia L."/>
            <person name="Li J."/>
            <person name="Zhao F."/>
            <person name="Cao W."/>
        </authorList>
    </citation>
    <scope>NUCLEOTIDE SEQUENCE</scope>
    <source>
        <strain evidence="2">Rmic-2018</strain>
        <tissue evidence="2">Larvae</tissue>
    </source>
</reference>
<feature type="compositionally biased region" description="Polar residues" evidence="1">
    <location>
        <begin position="199"/>
        <end position="208"/>
    </location>
</feature>
<feature type="compositionally biased region" description="Polar residues" evidence="1">
    <location>
        <begin position="225"/>
        <end position="239"/>
    </location>
</feature>
<gene>
    <name evidence="2" type="ORF">HPB51_005185</name>
</gene>
<dbReference type="EMBL" id="JABSTU010000001">
    <property type="protein sequence ID" value="KAH8039105.1"/>
    <property type="molecule type" value="Genomic_DNA"/>
</dbReference>
<evidence type="ECO:0000313" key="3">
    <source>
        <dbReference type="Proteomes" id="UP000821866"/>
    </source>
</evidence>
<dbReference type="VEuPathDB" id="VectorBase:LOC119188304"/>
<evidence type="ECO:0000256" key="1">
    <source>
        <dbReference type="SAM" id="MobiDB-lite"/>
    </source>
</evidence>
<keyword evidence="3" id="KW-1185">Reference proteome</keyword>
<sequence length="308" mass="33374">MYERHPLRPSTHGEAYLRSSRYSKWRLVHMPPANIAGTQRLNHEKSEASWVAKAGSAGGTGSVIVAVAMVKVLVCWVFSGSTEEEMRRHLLFAALAAFAFLNSGYAAPHESSSSEDSNAIAGQDDYQHDDGGFPKEPSPTETEKSDSDSETTTSSTKDSSSSHQDEEREENRGSSETTTGADSGSQDEELEQKDDSKETTTQCDSTSTEGDNGSEDEEGDKTQEPSETTKPGSTANEADSGSKDEELEENDDTEETTTECGSTSTEGDNDSQDEQREEKEGSDSDKELSPLQNLSKIITDPFKNLVGK</sequence>
<accession>A0A9J6EXV4</accession>